<organism evidence="1 2">
    <name type="scientific">Synaphobranchus kaupii</name>
    <name type="common">Kaup's arrowtooth eel</name>
    <dbReference type="NCBI Taxonomy" id="118154"/>
    <lineage>
        <taxon>Eukaryota</taxon>
        <taxon>Metazoa</taxon>
        <taxon>Chordata</taxon>
        <taxon>Craniata</taxon>
        <taxon>Vertebrata</taxon>
        <taxon>Euteleostomi</taxon>
        <taxon>Actinopterygii</taxon>
        <taxon>Neopterygii</taxon>
        <taxon>Teleostei</taxon>
        <taxon>Anguilliformes</taxon>
        <taxon>Synaphobranchidae</taxon>
        <taxon>Synaphobranchus</taxon>
    </lineage>
</organism>
<dbReference type="AlphaFoldDB" id="A0A9Q1EMI0"/>
<comment type="caution">
    <text evidence="1">The sequence shown here is derived from an EMBL/GenBank/DDBJ whole genome shotgun (WGS) entry which is preliminary data.</text>
</comment>
<evidence type="ECO:0000313" key="1">
    <source>
        <dbReference type="EMBL" id="KAJ8341523.1"/>
    </source>
</evidence>
<accession>A0A9Q1EMI0</accession>
<gene>
    <name evidence="1" type="ORF">SKAU_G00338140</name>
</gene>
<sequence length="101" mass="11255">MVKFLRQNRLPGQVATPLTLPCLFLVHTALPKQKTWYYGCYWLPLFCLPSRWHHIKGDAVSSLTVGCPAANWNQAPCQSAGDPCQDLPLSGRVPIDPPLLE</sequence>
<proteinExistence type="predicted"/>
<reference evidence="1" key="1">
    <citation type="journal article" date="2023" name="Science">
        <title>Genome structures resolve the early diversification of teleost fishes.</title>
        <authorList>
            <person name="Parey E."/>
            <person name="Louis A."/>
            <person name="Montfort J."/>
            <person name="Bouchez O."/>
            <person name="Roques C."/>
            <person name="Iampietro C."/>
            <person name="Lluch J."/>
            <person name="Castinel A."/>
            <person name="Donnadieu C."/>
            <person name="Desvignes T."/>
            <person name="Floi Bucao C."/>
            <person name="Jouanno E."/>
            <person name="Wen M."/>
            <person name="Mejri S."/>
            <person name="Dirks R."/>
            <person name="Jansen H."/>
            <person name="Henkel C."/>
            <person name="Chen W.J."/>
            <person name="Zahm M."/>
            <person name="Cabau C."/>
            <person name="Klopp C."/>
            <person name="Thompson A.W."/>
            <person name="Robinson-Rechavi M."/>
            <person name="Braasch I."/>
            <person name="Lecointre G."/>
            <person name="Bobe J."/>
            <person name="Postlethwait J.H."/>
            <person name="Berthelot C."/>
            <person name="Roest Crollius H."/>
            <person name="Guiguen Y."/>
        </authorList>
    </citation>
    <scope>NUCLEOTIDE SEQUENCE</scope>
    <source>
        <strain evidence="1">WJC10195</strain>
    </source>
</reference>
<dbReference type="EMBL" id="JAINUF010000015">
    <property type="protein sequence ID" value="KAJ8341523.1"/>
    <property type="molecule type" value="Genomic_DNA"/>
</dbReference>
<dbReference type="Proteomes" id="UP001152622">
    <property type="component" value="Chromosome 15"/>
</dbReference>
<protein>
    <submittedName>
        <fullName evidence="1">Uncharacterized protein</fullName>
    </submittedName>
</protein>
<name>A0A9Q1EMI0_SYNKA</name>
<evidence type="ECO:0000313" key="2">
    <source>
        <dbReference type="Proteomes" id="UP001152622"/>
    </source>
</evidence>
<keyword evidence="2" id="KW-1185">Reference proteome</keyword>